<dbReference type="AlphaFoldDB" id="A0AAU9TQM0"/>
<evidence type="ECO:0000313" key="2">
    <source>
        <dbReference type="EMBL" id="CAH2086855.1"/>
    </source>
</evidence>
<gene>
    <name evidence="2" type="ORF">EEDITHA_LOCUS3179</name>
</gene>
<name>A0AAU9TQM0_EUPED</name>
<sequence length="98" mass="10298">MFSVCEVWFYAHAADGAVAAEDSDYFTPEEPSLAPHDVITSVAGECTPQRWALPHRVTSLPGTPLSQASVRSSGDSYSSTSSTRQLLVGAPLAADPAC</sequence>
<feature type="region of interest" description="Disordered" evidence="1">
    <location>
        <begin position="62"/>
        <end position="84"/>
    </location>
</feature>
<evidence type="ECO:0000313" key="3">
    <source>
        <dbReference type="Proteomes" id="UP001153954"/>
    </source>
</evidence>
<dbReference type="Proteomes" id="UP001153954">
    <property type="component" value="Unassembled WGS sequence"/>
</dbReference>
<evidence type="ECO:0000256" key="1">
    <source>
        <dbReference type="SAM" id="MobiDB-lite"/>
    </source>
</evidence>
<organism evidence="2 3">
    <name type="scientific">Euphydryas editha</name>
    <name type="common">Edith's checkerspot</name>
    <dbReference type="NCBI Taxonomy" id="104508"/>
    <lineage>
        <taxon>Eukaryota</taxon>
        <taxon>Metazoa</taxon>
        <taxon>Ecdysozoa</taxon>
        <taxon>Arthropoda</taxon>
        <taxon>Hexapoda</taxon>
        <taxon>Insecta</taxon>
        <taxon>Pterygota</taxon>
        <taxon>Neoptera</taxon>
        <taxon>Endopterygota</taxon>
        <taxon>Lepidoptera</taxon>
        <taxon>Glossata</taxon>
        <taxon>Ditrysia</taxon>
        <taxon>Papilionoidea</taxon>
        <taxon>Nymphalidae</taxon>
        <taxon>Nymphalinae</taxon>
        <taxon>Euphydryas</taxon>
    </lineage>
</organism>
<keyword evidence="3" id="KW-1185">Reference proteome</keyword>
<accession>A0AAU9TQM0</accession>
<protein>
    <submittedName>
        <fullName evidence="2">Uncharacterized protein</fullName>
    </submittedName>
</protein>
<feature type="compositionally biased region" description="Low complexity" evidence="1">
    <location>
        <begin position="69"/>
        <end position="82"/>
    </location>
</feature>
<reference evidence="2" key="1">
    <citation type="submission" date="2022-03" db="EMBL/GenBank/DDBJ databases">
        <authorList>
            <person name="Tunstrom K."/>
        </authorList>
    </citation>
    <scope>NUCLEOTIDE SEQUENCE</scope>
</reference>
<proteinExistence type="predicted"/>
<comment type="caution">
    <text evidence="2">The sequence shown here is derived from an EMBL/GenBank/DDBJ whole genome shotgun (WGS) entry which is preliminary data.</text>
</comment>
<dbReference type="EMBL" id="CAKOGL010000005">
    <property type="protein sequence ID" value="CAH2086855.1"/>
    <property type="molecule type" value="Genomic_DNA"/>
</dbReference>